<dbReference type="InterPro" id="IPR036390">
    <property type="entry name" value="WH_DNA-bd_sf"/>
</dbReference>
<dbReference type="RefSeq" id="WP_062253017.1">
    <property type="nucleotide sequence ID" value="NZ_CP014229.1"/>
</dbReference>
<dbReference type="InterPro" id="IPR036388">
    <property type="entry name" value="WH-like_DNA-bd_sf"/>
</dbReference>
<dbReference type="InterPro" id="IPR000847">
    <property type="entry name" value="LysR_HTH_N"/>
</dbReference>
<keyword evidence="8" id="KW-1185">Reference proteome</keyword>
<evidence type="ECO:0000259" key="6">
    <source>
        <dbReference type="PROSITE" id="PS50931"/>
    </source>
</evidence>
<gene>
    <name evidence="7" type="ORF">AXF13_10140</name>
</gene>
<dbReference type="AlphaFoldDB" id="A0A0X8JKN0"/>
<dbReference type="Proteomes" id="UP000069241">
    <property type="component" value="Chromosome"/>
</dbReference>
<evidence type="ECO:0000256" key="2">
    <source>
        <dbReference type="ARBA" id="ARBA00023015"/>
    </source>
</evidence>
<keyword evidence="4" id="KW-0804">Transcription</keyword>
<proteinExistence type="inferred from homology"/>
<dbReference type="Pfam" id="PF00126">
    <property type="entry name" value="HTH_1"/>
    <property type="match status" value="1"/>
</dbReference>
<evidence type="ECO:0000256" key="4">
    <source>
        <dbReference type="ARBA" id="ARBA00023163"/>
    </source>
</evidence>
<evidence type="ECO:0000256" key="1">
    <source>
        <dbReference type="ARBA" id="ARBA00009437"/>
    </source>
</evidence>
<evidence type="ECO:0000313" key="7">
    <source>
        <dbReference type="EMBL" id="AMD90446.1"/>
    </source>
</evidence>
<dbReference type="PANTHER" id="PTHR30126">
    <property type="entry name" value="HTH-TYPE TRANSCRIPTIONAL REGULATOR"/>
    <property type="match status" value="1"/>
</dbReference>
<dbReference type="EMBL" id="CP014229">
    <property type="protein sequence ID" value="AMD90446.1"/>
    <property type="molecule type" value="Genomic_DNA"/>
</dbReference>
<evidence type="ECO:0000313" key="8">
    <source>
        <dbReference type="Proteomes" id="UP000069241"/>
    </source>
</evidence>
<protein>
    <submittedName>
        <fullName evidence="7">LysR family transcriptional regulator</fullName>
    </submittedName>
</protein>
<dbReference type="GO" id="GO:0000976">
    <property type="term" value="F:transcription cis-regulatory region binding"/>
    <property type="evidence" value="ECO:0007669"/>
    <property type="project" value="TreeGrafter"/>
</dbReference>
<evidence type="ECO:0000256" key="5">
    <source>
        <dbReference type="SAM" id="MobiDB-lite"/>
    </source>
</evidence>
<organism evidence="7 8">
    <name type="scientific">Desulfovibrio fairfieldensis</name>
    <dbReference type="NCBI Taxonomy" id="44742"/>
    <lineage>
        <taxon>Bacteria</taxon>
        <taxon>Pseudomonadati</taxon>
        <taxon>Thermodesulfobacteriota</taxon>
        <taxon>Desulfovibrionia</taxon>
        <taxon>Desulfovibrionales</taxon>
        <taxon>Desulfovibrionaceae</taxon>
        <taxon>Desulfovibrio</taxon>
    </lineage>
</organism>
<dbReference type="InterPro" id="IPR005119">
    <property type="entry name" value="LysR_subst-bd"/>
</dbReference>
<dbReference type="KEGG" id="dfi:AXF13_10140"/>
<evidence type="ECO:0000256" key="3">
    <source>
        <dbReference type="ARBA" id="ARBA00023125"/>
    </source>
</evidence>
<dbReference type="Pfam" id="PF03466">
    <property type="entry name" value="LysR_substrate"/>
    <property type="match status" value="1"/>
</dbReference>
<keyword evidence="2" id="KW-0805">Transcription regulation</keyword>
<dbReference type="GO" id="GO:0003700">
    <property type="term" value="F:DNA-binding transcription factor activity"/>
    <property type="evidence" value="ECO:0007669"/>
    <property type="project" value="InterPro"/>
</dbReference>
<accession>A0A0X8JKN0</accession>
<feature type="compositionally biased region" description="Polar residues" evidence="5">
    <location>
        <begin position="310"/>
        <end position="320"/>
    </location>
</feature>
<keyword evidence="3" id="KW-0238">DNA-binding</keyword>
<dbReference type="SUPFAM" id="SSF46785">
    <property type="entry name" value="Winged helix' DNA-binding domain"/>
    <property type="match status" value="1"/>
</dbReference>
<feature type="domain" description="HTH lysR-type" evidence="6">
    <location>
        <begin position="1"/>
        <end position="58"/>
    </location>
</feature>
<name>A0A0X8JKN0_9BACT</name>
<dbReference type="PRINTS" id="PR00039">
    <property type="entry name" value="HTHLYSR"/>
</dbReference>
<dbReference type="SUPFAM" id="SSF53850">
    <property type="entry name" value="Periplasmic binding protein-like II"/>
    <property type="match status" value="1"/>
</dbReference>
<dbReference type="FunFam" id="1.10.10.10:FF:000001">
    <property type="entry name" value="LysR family transcriptional regulator"/>
    <property type="match status" value="1"/>
</dbReference>
<dbReference type="PANTHER" id="PTHR30126:SF5">
    <property type="entry name" value="HTH-TYPE TRANSCRIPTIONAL ACTIVATOR CMPR"/>
    <property type="match status" value="1"/>
</dbReference>
<feature type="region of interest" description="Disordered" evidence="5">
    <location>
        <begin position="299"/>
        <end position="320"/>
    </location>
</feature>
<dbReference type="PROSITE" id="PS50931">
    <property type="entry name" value="HTH_LYSR"/>
    <property type="match status" value="1"/>
</dbReference>
<dbReference type="STRING" id="44742.AXF13_10140"/>
<sequence>MDLRRLEALNAVVDEGSFEKAARRLCCAQSTVTFQIRQLEQELGLQLFEKVGRRMRLTEAGHGLMPQVRELARALDGLHAAARREEPRGLLRVAVGETLLACKLPEVLRRFRARAPEARLHLQSLNCYVIRDALLNGAADVGVFYSQGPDASLAQESLGDFPLALVAAPQSADMDFTRPDQKLPTSLIINEPQCMFRLFFENTLRRRNISLNGTIELLSIESIKSCVAADLGVSYLPRFCVERELREGLLRELPFVEPAHTLHAVCARHVNKAQSPALRLFTTLAEECIGGVLPGGAGPDSRLADRMQKTPPQDLTAASR</sequence>
<dbReference type="Gene3D" id="3.40.190.290">
    <property type="match status" value="1"/>
</dbReference>
<dbReference type="Gene3D" id="1.10.10.10">
    <property type="entry name" value="Winged helix-like DNA-binding domain superfamily/Winged helix DNA-binding domain"/>
    <property type="match status" value="1"/>
</dbReference>
<reference evidence="8" key="1">
    <citation type="submission" date="2016-02" db="EMBL/GenBank/DDBJ databases">
        <authorList>
            <person name="Holder M.E."/>
            <person name="Ajami N.J."/>
            <person name="Petrosino J.F."/>
        </authorList>
    </citation>
    <scope>NUCLEOTIDE SEQUENCE [LARGE SCALE GENOMIC DNA]</scope>
    <source>
        <strain evidence="8">CCUG 45958</strain>
    </source>
</reference>
<comment type="similarity">
    <text evidence="1">Belongs to the LysR transcriptional regulatory family.</text>
</comment>
<dbReference type="CDD" id="cd05466">
    <property type="entry name" value="PBP2_LTTR_substrate"/>
    <property type="match status" value="1"/>
</dbReference>